<feature type="domain" description="Alpha-amylase C-terminal beta-sheet" evidence="14">
    <location>
        <begin position="351"/>
        <end position="385"/>
    </location>
</feature>
<dbReference type="InterPro" id="IPR006046">
    <property type="entry name" value="Alpha_amylase"/>
</dbReference>
<evidence type="ECO:0000313" key="16">
    <source>
        <dbReference type="Proteomes" id="UP000230069"/>
    </source>
</evidence>
<dbReference type="Gene3D" id="3.20.20.80">
    <property type="entry name" value="Glycosidases"/>
    <property type="match status" value="1"/>
</dbReference>
<proteinExistence type="inferred from homology"/>
<reference evidence="15 16" key="1">
    <citation type="submission" date="2017-09" db="EMBL/GenBank/DDBJ databases">
        <title>WGS assembly of Aquilegia coerulea Goldsmith.</title>
        <authorList>
            <person name="Hodges S."/>
            <person name="Kramer E."/>
            <person name="Nordborg M."/>
            <person name="Tomkins J."/>
            <person name="Borevitz J."/>
            <person name="Derieg N."/>
            <person name="Yan J."/>
            <person name="Mihaltcheva S."/>
            <person name="Hayes R.D."/>
            <person name="Rokhsar D."/>
        </authorList>
    </citation>
    <scope>NUCLEOTIDE SEQUENCE [LARGE SCALE GENOMIC DNA]</scope>
    <source>
        <strain evidence="16">cv. Goldsmith</strain>
    </source>
</reference>
<feature type="domain" description="Glycosyl hydrolase family 13 catalytic" evidence="13">
    <location>
        <begin position="12"/>
        <end position="350"/>
    </location>
</feature>
<evidence type="ECO:0000313" key="15">
    <source>
        <dbReference type="EMBL" id="PIA46295.1"/>
    </source>
</evidence>
<accession>A0A2G5DRZ3</accession>
<evidence type="ECO:0000256" key="1">
    <source>
        <dbReference type="ARBA" id="ARBA00000548"/>
    </source>
</evidence>
<dbReference type="SUPFAM" id="SSF51011">
    <property type="entry name" value="Glycosyl hydrolase domain"/>
    <property type="match status" value="1"/>
</dbReference>
<feature type="active site" description="Proton donor" evidence="9">
    <location>
        <position position="215"/>
    </location>
</feature>
<keyword evidence="16" id="KW-1185">Reference proteome</keyword>
<dbReference type="EC" id="3.2.1.1" evidence="4 11"/>
<sequence length="385" mass="42668">FISFFSTFTTSQLLFQGFNWESSNKAGGWYNFLKNSVADISQIGVTHVWLPPPSQSVSPQGYLPGRLYDLDSSKYGNANDLKALIKEFHDKGIQCIADIVINHRTAEKQDGRGVWSIFEGGTSDDRLDWGPHMICSDDTQYSDGTGNPDSGAGYDAAPDIDHKNPQVQKELSDWMNWLKTEIGFDGWRFDFARGYSADIMKVYMDQTSPSFAVGEIWNSLAYEQDGKPKYDQDAHRQELAQWAQAAGGKVNAFDFTTKGILQAAVQGELGRLKDSNGKAPGMIGIAPGNSVTFVDNHDTGSTQKTWPFPSDKVIQGYVYILTHPGTPSIFYDHVFDWGLKDEIVKLVAIRSRNGIKPDSSLRIIVADPDLYLAAIDEKIIAKIGT</sequence>
<keyword evidence="5" id="KW-0479">Metal-binding</keyword>
<evidence type="ECO:0000256" key="6">
    <source>
        <dbReference type="ARBA" id="ARBA00022801"/>
    </source>
</evidence>
<feature type="non-terminal residue" evidence="15">
    <location>
        <position position="1"/>
    </location>
</feature>
<dbReference type="InterPro" id="IPR013780">
    <property type="entry name" value="Glyco_hydro_b"/>
</dbReference>
<dbReference type="Gene3D" id="2.60.40.1180">
    <property type="entry name" value="Golgi alpha-mannosidase II"/>
    <property type="match status" value="1"/>
</dbReference>
<feature type="active site" description="Nucleophile" evidence="9">
    <location>
        <position position="190"/>
    </location>
</feature>
<keyword evidence="8 11" id="KW-0326">Glycosidase</keyword>
<dbReference type="PANTHER" id="PTHR43447">
    <property type="entry name" value="ALPHA-AMYLASE"/>
    <property type="match status" value="1"/>
</dbReference>
<organism evidence="15 16">
    <name type="scientific">Aquilegia coerulea</name>
    <name type="common">Rocky mountain columbine</name>
    <dbReference type="NCBI Taxonomy" id="218851"/>
    <lineage>
        <taxon>Eukaryota</taxon>
        <taxon>Viridiplantae</taxon>
        <taxon>Streptophyta</taxon>
        <taxon>Embryophyta</taxon>
        <taxon>Tracheophyta</taxon>
        <taxon>Spermatophyta</taxon>
        <taxon>Magnoliopsida</taxon>
        <taxon>Ranunculales</taxon>
        <taxon>Ranunculaceae</taxon>
        <taxon>Thalictroideae</taxon>
        <taxon>Aquilegia</taxon>
    </lineage>
</organism>
<dbReference type="PRINTS" id="PR00110">
    <property type="entry name" value="ALPHAAMYLASE"/>
</dbReference>
<dbReference type="Pfam" id="PF00128">
    <property type="entry name" value="Alpha-amylase"/>
    <property type="match status" value="1"/>
</dbReference>
<evidence type="ECO:0000259" key="13">
    <source>
        <dbReference type="SMART" id="SM00642"/>
    </source>
</evidence>
<dbReference type="SUPFAM" id="SSF51445">
    <property type="entry name" value="(Trans)glycosidases"/>
    <property type="match status" value="1"/>
</dbReference>
<evidence type="ECO:0000256" key="7">
    <source>
        <dbReference type="ARBA" id="ARBA00023277"/>
    </source>
</evidence>
<evidence type="ECO:0000256" key="8">
    <source>
        <dbReference type="ARBA" id="ARBA00023295"/>
    </source>
</evidence>
<dbReference type="PIRSF" id="PIRSF001028">
    <property type="entry name" value="Alph-amls_plant"/>
    <property type="match status" value="1"/>
</dbReference>
<feature type="region of interest" description="Disordered" evidence="12">
    <location>
        <begin position="139"/>
        <end position="161"/>
    </location>
</feature>
<evidence type="ECO:0000256" key="5">
    <source>
        <dbReference type="ARBA" id="ARBA00022723"/>
    </source>
</evidence>
<dbReference type="Proteomes" id="UP000230069">
    <property type="component" value="Unassembled WGS sequence"/>
</dbReference>
<dbReference type="STRING" id="218851.A0A2G5DRZ3"/>
<dbReference type="FunCoup" id="A0A2G5DRZ3">
    <property type="interactions" value="147"/>
</dbReference>
<feature type="non-terminal residue" evidence="15">
    <location>
        <position position="385"/>
    </location>
</feature>
<dbReference type="EMBL" id="KZ305032">
    <property type="protein sequence ID" value="PIA46295.1"/>
    <property type="molecule type" value="Genomic_DNA"/>
</dbReference>
<dbReference type="InterPro" id="IPR006047">
    <property type="entry name" value="GH13_cat_dom"/>
</dbReference>
<comment type="catalytic activity">
    <reaction evidence="1 11">
        <text>Endohydrolysis of (1-&gt;4)-alpha-D-glucosidic linkages in polysaccharides containing three or more (1-&gt;4)-alpha-linked D-glucose units.</text>
        <dbReference type="EC" id="3.2.1.1"/>
    </reaction>
</comment>
<dbReference type="InterPro" id="IPR017853">
    <property type="entry name" value="GH"/>
</dbReference>
<dbReference type="SMART" id="SM00642">
    <property type="entry name" value="Aamy"/>
    <property type="match status" value="1"/>
</dbReference>
<dbReference type="GO" id="GO:0005509">
    <property type="term" value="F:calcium ion binding"/>
    <property type="evidence" value="ECO:0007669"/>
    <property type="project" value="InterPro"/>
</dbReference>
<dbReference type="AlphaFoldDB" id="A0A2G5DRZ3"/>
<comment type="similarity">
    <text evidence="3 10">Belongs to the glycosyl hydrolase 13 family.</text>
</comment>
<dbReference type="InterPro" id="IPR013775">
    <property type="entry name" value="A-amylase_pln"/>
</dbReference>
<evidence type="ECO:0000256" key="3">
    <source>
        <dbReference type="ARBA" id="ARBA00008061"/>
    </source>
</evidence>
<gene>
    <name evidence="15" type="ORF">AQUCO_01500064v1</name>
</gene>
<dbReference type="OrthoDB" id="550577at2759"/>
<dbReference type="GO" id="GO:0005975">
    <property type="term" value="P:carbohydrate metabolic process"/>
    <property type="evidence" value="ECO:0007669"/>
    <property type="project" value="InterPro"/>
</dbReference>
<evidence type="ECO:0000256" key="9">
    <source>
        <dbReference type="PIRSR" id="PIRSR001028-1"/>
    </source>
</evidence>
<evidence type="ECO:0000256" key="11">
    <source>
        <dbReference type="RuleBase" id="RU361134"/>
    </source>
</evidence>
<dbReference type="InParanoid" id="A0A2G5DRZ3"/>
<evidence type="ECO:0000259" key="14">
    <source>
        <dbReference type="SMART" id="SM00810"/>
    </source>
</evidence>
<protein>
    <recommendedName>
        <fullName evidence="4 11">Alpha-amylase</fullName>
        <ecNumber evidence="4 11">3.2.1.1</ecNumber>
    </recommendedName>
</protein>
<keyword evidence="6 11" id="KW-0378">Hydrolase</keyword>
<evidence type="ECO:0000256" key="4">
    <source>
        <dbReference type="ARBA" id="ARBA00012595"/>
    </source>
</evidence>
<name>A0A2G5DRZ3_AQUCA</name>
<keyword evidence="7 11" id="KW-0119">Carbohydrate metabolism</keyword>
<dbReference type="InterPro" id="IPR012850">
    <property type="entry name" value="A-amylase_bs_C"/>
</dbReference>
<evidence type="ECO:0000256" key="12">
    <source>
        <dbReference type="SAM" id="MobiDB-lite"/>
    </source>
</evidence>
<evidence type="ECO:0000256" key="2">
    <source>
        <dbReference type="ARBA" id="ARBA00001913"/>
    </source>
</evidence>
<dbReference type="CDD" id="cd11314">
    <property type="entry name" value="AmyAc_arch_bac_plant_AmyA"/>
    <property type="match status" value="1"/>
</dbReference>
<dbReference type="GO" id="GO:0004556">
    <property type="term" value="F:alpha-amylase activity"/>
    <property type="evidence" value="ECO:0007669"/>
    <property type="project" value="UniProtKB-UniRule"/>
</dbReference>
<feature type="compositionally biased region" description="Polar residues" evidence="12">
    <location>
        <begin position="139"/>
        <end position="148"/>
    </location>
</feature>
<evidence type="ECO:0000256" key="10">
    <source>
        <dbReference type="RuleBase" id="RU003615"/>
    </source>
</evidence>
<dbReference type="SMART" id="SM00810">
    <property type="entry name" value="Alpha-amyl_C2"/>
    <property type="match status" value="1"/>
</dbReference>
<dbReference type="Pfam" id="PF07821">
    <property type="entry name" value="Alpha-amyl_C2"/>
    <property type="match status" value="1"/>
</dbReference>
<comment type="cofactor">
    <cofactor evidence="2">
        <name>Ca(2+)</name>
        <dbReference type="ChEBI" id="CHEBI:29108"/>
    </cofactor>
</comment>